<feature type="domain" description="CBS" evidence="2">
    <location>
        <begin position="223"/>
        <end position="279"/>
    </location>
</feature>
<dbReference type="EMBL" id="JADGKB010000019">
    <property type="protein sequence ID" value="KAJ3259307.1"/>
    <property type="molecule type" value="Genomic_DNA"/>
</dbReference>
<dbReference type="Proteomes" id="UP001210925">
    <property type="component" value="Unassembled WGS sequence"/>
</dbReference>
<dbReference type="SMART" id="SM00116">
    <property type="entry name" value="CBS"/>
    <property type="match status" value="2"/>
</dbReference>
<dbReference type="InterPro" id="IPR046342">
    <property type="entry name" value="CBS_dom_sf"/>
</dbReference>
<evidence type="ECO:0000259" key="2">
    <source>
        <dbReference type="PROSITE" id="PS51371"/>
    </source>
</evidence>
<dbReference type="SUPFAM" id="SSF54631">
    <property type="entry name" value="CBS-domain pair"/>
    <property type="match status" value="1"/>
</dbReference>
<evidence type="ECO:0000313" key="4">
    <source>
        <dbReference type="Proteomes" id="UP001210925"/>
    </source>
</evidence>
<dbReference type="PROSITE" id="PS51371">
    <property type="entry name" value="CBS"/>
    <property type="match status" value="1"/>
</dbReference>
<accession>A0AAD5UIQ1</accession>
<name>A0AAD5UIQ1_9FUNG</name>
<keyword evidence="1" id="KW-0129">CBS domain</keyword>
<dbReference type="Gene3D" id="3.10.580.10">
    <property type="entry name" value="CBS-domain"/>
    <property type="match status" value="1"/>
</dbReference>
<evidence type="ECO:0000313" key="3">
    <source>
        <dbReference type="EMBL" id="KAJ3259307.1"/>
    </source>
</evidence>
<comment type="caution">
    <text evidence="3">The sequence shown here is derived from an EMBL/GenBank/DDBJ whole genome shotgun (WGS) entry which is preliminary data.</text>
</comment>
<gene>
    <name evidence="3" type="ORF">HK103_002505</name>
</gene>
<dbReference type="PANTHER" id="PTHR42115:SF1">
    <property type="entry name" value="BETA-SYNTHASE (BETA-THIONASE), PUTATIVE (AFU_ORTHOLOGUE AFUA_3G08420)-RELATED"/>
    <property type="match status" value="1"/>
</dbReference>
<dbReference type="InterPro" id="IPR000644">
    <property type="entry name" value="CBS_dom"/>
</dbReference>
<dbReference type="AlphaFoldDB" id="A0AAD5UIQ1"/>
<proteinExistence type="predicted"/>
<dbReference type="Gene3D" id="3.40.50.1100">
    <property type="match status" value="2"/>
</dbReference>
<sequence length="343" mass="38136">MKFQLDESTTAQTEFNGPTRHQNDNIYALICKKFGKIATTEVGLVGSSYGQSKVIVTLNNAPNEQIQWLKALGAEIIHTIDSVAEAKKVAKETNSQLIVKPFDFSYYLEIVKSFGNDFEVLIYHVDSEDELLSLKRSLPNKQVIGVMIGDTESKSDLVYVSEKNAFMQARKTIRETQVQIGVQAGAVVYAAKSIVGKKLCVLGDCATSYSKTLLKGACVEDLQLPEATSIFSNSTVKQALDTMSARDFSQLPVTNSKRRIIGLISTEILKTKSADLNDLVSAHMYKFPKTEDYVLVTPYTPLQDLEKLFDKHHALFVTDESAKFPLAVVTKVDVLRFLIKRGY</sequence>
<organism evidence="3 4">
    <name type="scientific">Boothiomyces macroporosus</name>
    <dbReference type="NCBI Taxonomy" id="261099"/>
    <lineage>
        <taxon>Eukaryota</taxon>
        <taxon>Fungi</taxon>
        <taxon>Fungi incertae sedis</taxon>
        <taxon>Chytridiomycota</taxon>
        <taxon>Chytridiomycota incertae sedis</taxon>
        <taxon>Chytridiomycetes</taxon>
        <taxon>Rhizophydiales</taxon>
        <taxon>Terramycetaceae</taxon>
        <taxon>Boothiomyces</taxon>
    </lineage>
</organism>
<evidence type="ECO:0000256" key="1">
    <source>
        <dbReference type="PROSITE-ProRule" id="PRU00703"/>
    </source>
</evidence>
<dbReference type="PANTHER" id="PTHR42115">
    <property type="entry name" value="BETA-SYNTHASE (BETA-THIONASE), PUTATIVE (AFU_ORTHOLOGUE AFUA_3G08420)-RELATED"/>
    <property type="match status" value="1"/>
</dbReference>
<dbReference type="InterPro" id="IPR036052">
    <property type="entry name" value="TrpB-like_PALP_sf"/>
</dbReference>
<keyword evidence="4" id="KW-1185">Reference proteome</keyword>
<dbReference type="SUPFAM" id="SSF53686">
    <property type="entry name" value="Tryptophan synthase beta subunit-like PLP-dependent enzymes"/>
    <property type="match status" value="1"/>
</dbReference>
<dbReference type="Pfam" id="PF00571">
    <property type="entry name" value="CBS"/>
    <property type="match status" value="2"/>
</dbReference>
<reference evidence="3" key="1">
    <citation type="submission" date="2020-05" db="EMBL/GenBank/DDBJ databases">
        <title>Phylogenomic resolution of chytrid fungi.</title>
        <authorList>
            <person name="Stajich J.E."/>
            <person name="Amses K."/>
            <person name="Simmons R."/>
            <person name="Seto K."/>
            <person name="Myers J."/>
            <person name="Bonds A."/>
            <person name="Quandt C.A."/>
            <person name="Barry K."/>
            <person name="Liu P."/>
            <person name="Grigoriev I."/>
            <person name="Longcore J.E."/>
            <person name="James T.Y."/>
        </authorList>
    </citation>
    <scope>NUCLEOTIDE SEQUENCE</scope>
    <source>
        <strain evidence="3">PLAUS21</strain>
    </source>
</reference>
<protein>
    <recommendedName>
        <fullName evidence="2">CBS domain-containing protein</fullName>
    </recommendedName>
</protein>